<sequence length="256" mass="27614">MERSSRPVFKRSELTQPRPAGAATAASGNAGFTPALASRFETEGAAHHSGAALSILPDLLSLAGSLPQERAGIRLHGNPALRAILASDAIRNVLAHHDGTTAYRPVRAILFDKSPATNWSLGWHQDRTIVVRARDDMPGYGPWSRKAGLQHVEPPFALIEAMLTLRIHLDDVPADNAPLRVAPGSHRLGRLPEQEIETVVRRCGIRSCLATAGDVWVYATAIVHASATAKRHAHHRVLQVDFASVDLPPPLAWLGV</sequence>
<evidence type="ECO:0000313" key="3">
    <source>
        <dbReference type="Proteomes" id="UP000188729"/>
    </source>
</evidence>
<keyword evidence="2" id="KW-0223">Dioxygenase</keyword>
<organism evidence="2 3">
    <name type="scientific">Sphingomonas jeddahensis</name>
    <dbReference type="NCBI Taxonomy" id="1915074"/>
    <lineage>
        <taxon>Bacteria</taxon>
        <taxon>Pseudomonadati</taxon>
        <taxon>Pseudomonadota</taxon>
        <taxon>Alphaproteobacteria</taxon>
        <taxon>Sphingomonadales</taxon>
        <taxon>Sphingomonadaceae</taxon>
        <taxon>Sphingomonas</taxon>
    </lineage>
</organism>
<feature type="compositionally biased region" description="Basic and acidic residues" evidence="1">
    <location>
        <begin position="1"/>
        <end position="13"/>
    </location>
</feature>
<name>A0A1V2ER48_9SPHN</name>
<evidence type="ECO:0000256" key="1">
    <source>
        <dbReference type="SAM" id="MobiDB-lite"/>
    </source>
</evidence>
<dbReference type="Pfam" id="PF05721">
    <property type="entry name" value="PhyH"/>
    <property type="match status" value="1"/>
</dbReference>
<gene>
    <name evidence="2" type="ORF">SPHI_27730</name>
</gene>
<dbReference type="STRING" id="1915074.SPHI_27730"/>
<dbReference type="EMBL" id="MPSB01000017">
    <property type="protein sequence ID" value="ONF95070.1"/>
    <property type="molecule type" value="Genomic_DNA"/>
</dbReference>
<evidence type="ECO:0000313" key="2">
    <source>
        <dbReference type="EMBL" id="ONF95070.1"/>
    </source>
</evidence>
<proteinExistence type="predicted"/>
<dbReference type="SUPFAM" id="SSF51197">
    <property type="entry name" value="Clavaminate synthase-like"/>
    <property type="match status" value="1"/>
</dbReference>
<dbReference type="InterPro" id="IPR008775">
    <property type="entry name" value="Phytyl_CoA_dOase-like"/>
</dbReference>
<comment type="caution">
    <text evidence="2">The sequence shown here is derived from an EMBL/GenBank/DDBJ whole genome shotgun (WGS) entry which is preliminary data.</text>
</comment>
<dbReference type="AlphaFoldDB" id="A0A1V2ER48"/>
<dbReference type="Gene3D" id="2.60.120.620">
    <property type="entry name" value="q2cbj1_9rhob like domain"/>
    <property type="match status" value="1"/>
</dbReference>
<accession>A0A1V2ER48</accession>
<keyword evidence="3" id="KW-1185">Reference proteome</keyword>
<dbReference type="GO" id="GO:0016706">
    <property type="term" value="F:2-oxoglutarate-dependent dioxygenase activity"/>
    <property type="evidence" value="ECO:0007669"/>
    <property type="project" value="UniProtKB-ARBA"/>
</dbReference>
<feature type="region of interest" description="Disordered" evidence="1">
    <location>
        <begin position="1"/>
        <end position="28"/>
    </location>
</feature>
<protein>
    <submittedName>
        <fullName evidence="2">Phytanoyl-CoA dioxygenase (PhyH)</fullName>
    </submittedName>
</protein>
<keyword evidence="2" id="KW-0560">Oxidoreductase</keyword>
<dbReference type="OrthoDB" id="9791262at2"/>
<dbReference type="Proteomes" id="UP000188729">
    <property type="component" value="Unassembled WGS sequence"/>
</dbReference>
<reference evidence="2 3" key="1">
    <citation type="submission" date="2016-11" db="EMBL/GenBank/DDBJ databases">
        <title>Genome sequence of Sphingomonas jeddahensis G39.</title>
        <authorList>
            <person name="Poehlein A."/>
            <person name="Wuebbeler J.H."/>
            <person name="Steinbuechel A."/>
            <person name="Daniel R."/>
        </authorList>
    </citation>
    <scope>NUCLEOTIDE SEQUENCE [LARGE SCALE GENOMIC DNA]</scope>
    <source>
        <strain evidence="2 3">G39</strain>
    </source>
</reference>